<dbReference type="EnsemblPlants" id="Pp3c9_10910V3.1">
    <property type="protein sequence ID" value="PAC:32911853.CDS.1"/>
    <property type="gene ID" value="Pp3c9_10910"/>
</dbReference>
<organism evidence="1">
    <name type="scientific">Physcomitrium patens</name>
    <name type="common">Spreading-leaved earth moss</name>
    <name type="synonym">Physcomitrella patens</name>
    <dbReference type="NCBI Taxonomy" id="3218"/>
    <lineage>
        <taxon>Eukaryota</taxon>
        <taxon>Viridiplantae</taxon>
        <taxon>Streptophyta</taxon>
        <taxon>Embryophyta</taxon>
        <taxon>Bryophyta</taxon>
        <taxon>Bryophytina</taxon>
        <taxon>Bryopsida</taxon>
        <taxon>Funariidae</taxon>
        <taxon>Funariales</taxon>
        <taxon>Funariaceae</taxon>
        <taxon>Physcomitrium</taxon>
    </lineage>
</organism>
<evidence type="ECO:0000313" key="2">
    <source>
        <dbReference type="EnsemblPlants" id="PAC:32911853.CDS.1"/>
    </source>
</evidence>
<dbReference type="InParanoid" id="A0A2K1K2S6"/>
<dbReference type="PaxDb" id="3218-PP1S29_328V6.1"/>
<evidence type="ECO:0000313" key="1">
    <source>
        <dbReference type="EMBL" id="PNR48079.1"/>
    </source>
</evidence>
<reference evidence="1 3" key="2">
    <citation type="journal article" date="2018" name="Plant J.">
        <title>The Physcomitrella patens chromosome-scale assembly reveals moss genome structure and evolution.</title>
        <authorList>
            <person name="Lang D."/>
            <person name="Ullrich K.K."/>
            <person name="Murat F."/>
            <person name="Fuchs J."/>
            <person name="Jenkins J."/>
            <person name="Haas F.B."/>
            <person name="Piednoel M."/>
            <person name="Gundlach H."/>
            <person name="Van Bel M."/>
            <person name="Meyberg R."/>
            <person name="Vives C."/>
            <person name="Morata J."/>
            <person name="Symeonidi A."/>
            <person name="Hiss M."/>
            <person name="Muchero W."/>
            <person name="Kamisugi Y."/>
            <person name="Saleh O."/>
            <person name="Blanc G."/>
            <person name="Decker E.L."/>
            <person name="van Gessel N."/>
            <person name="Grimwood J."/>
            <person name="Hayes R.D."/>
            <person name="Graham S.W."/>
            <person name="Gunter L.E."/>
            <person name="McDaniel S.F."/>
            <person name="Hoernstein S.N.W."/>
            <person name="Larsson A."/>
            <person name="Li F.W."/>
            <person name="Perroud P.F."/>
            <person name="Phillips J."/>
            <person name="Ranjan P."/>
            <person name="Rokshar D.S."/>
            <person name="Rothfels C.J."/>
            <person name="Schneider L."/>
            <person name="Shu S."/>
            <person name="Stevenson D.W."/>
            <person name="Thummler F."/>
            <person name="Tillich M."/>
            <person name="Villarreal Aguilar J.C."/>
            <person name="Widiez T."/>
            <person name="Wong G.K."/>
            <person name="Wymore A."/>
            <person name="Zhang Y."/>
            <person name="Zimmer A.D."/>
            <person name="Quatrano R.S."/>
            <person name="Mayer K.F.X."/>
            <person name="Goodstein D."/>
            <person name="Casacuberta J.M."/>
            <person name="Vandepoele K."/>
            <person name="Reski R."/>
            <person name="Cuming A.C."/>
            <person name="Tuskan G.A."/>
            <person name="Maumus F."/>
            <person name="Salse J."/>
            <person name="Schmutz J."/>
            <person name="Rensing S.A."/>
        </authorList>
    </citation>
    <scope>NUCLEOTIDE SEQUENCE [LARGE SCALE GENOMIC DNA]</scope>
    <source>
        <strain evidence="2 3">cv. Gransden 2004</strain>
    </source>
</reference>
<dbReference type="Proteomes" id="UP000006727">
    <property type="component" value="Chromosome 9"/>
</dbReference>
<reference evidence="1 3" key="1">
    <citation type="journal article" date="2008" name="Science">
        <title>The Physcomitrella genome reveals evolutionary insights into the conquest of land by plants.</title>
        <authorList>
            <person name="Rensing S."/>
            <person name="Lang D."/>
            <person name="Zimmer A."/>
            <person name="Terry A."/>
            <person name="Salamov A."/>
            <person name="Shapiro H."/>
            <person name="Nishiyama T."/>
            <person name="Perroud P.-F."/>
            <person name="Lindquist E."/>
            <person name="Kamisugi Y."/>
            <person name="Tanahashi T."/>
            <person name="Sakakibara K."/>
            <person name="Fujita T."/>
            <person name="Oishi K."/>
            <person name="Shin-I T."/>
            <person name="Kuroki Y."/>
            <person name="Toyoda A."/>
            <person name="Suzuki Y."/>
            <person name="Hashimoto A."/>
            <person name="Yamaguchi K."/>
            <person name="Sugano A."/>
            <person name="Kohara Y."/>
            <person name="Fujiyama A."/>
            <person name="Anterola A."/>
            <person name="Aoki S."/>
            <person name="Ashton N."/>
            <person name="Barbazuk W.B."/>
            <person name="Barker E."/>
            <person name="Bennetzen J."/>
            <person name="Bezanilla M."/>
            <person name="Blankenship R."/>
            <person name="Cho S.H."/>
            <person name="Dutcher S."/>
            <person name="Estelle M."/>
            <person name="Fawcett J.A."/>
            <person name="Gundlach H."/>
            <person name="Hanada K."/>
            <person name="Heyl A."/>
            <person name="Hicks K.A."/>
            <person name="Hugh J."/>
            <person name="Lohr M."/>
            <person name="Mayer K."/>
            <person name="Melkozernov A."/>
            <person name="Murata T."/>
            <person name="Nelson D."/>
            <person name="Pils B."/>
            <person name="Prigge M."/>
            <person name="Reiss B."/>
            <person name="Renner T."/>
            <person name="Rombauts S."/>
            <person name="Rushton P."/>
            <person name="Sanderfoot A."/>
            <person name="Schween G."/>
            <person name="Shiu S.-H."/>
            <person name="Stueber K."/>
            <person name="Theodoulou F.L."/>
            <person name="Tu H."/>
            <person name="Van de Peer Y."/>
            <person name="Verrier P.J."/>
            <person name="Waters E."/>
            <person name="Wood A."/>
            <person name="Yang L."/>
            <person name="Cove D."/>
            <person name="Cuming A."/>
            <person name="Hasebe M."/>
            <person name="Lucas S."/>
            <person name="Mishler D.B."/>
            <person name="Reski R."/>
            <person name="Grigoriev I."/>
            <person name="Quatrano R.S."/>
            <person name="Boore J.L."/>
        </authorList>
    </citation>
    <scope>NUCLEOTIDE SEQUENCE [LARGE SCALE GENOMIC DNA]</scope>
    <source>
        <strain evidence="2 3">cv. Gransden 2004</strain>
    </source>
</reference>
<dbReference type="AlphaFoldDB" id="A0A2K1K2S6"/>
<sequence>MHKRNSSIEVETVTLIRAATSEPSEIDGGSTDIIEMPSNIPSGSFSIQCPGKEEPSYFIPDPRRRSNAKKYKDSSTPFCKEREAIMSNSKVKTPYMRFLRMRKPCNISKIYFIEKSRADREATMTDHSGYPSSMEHFSEVKVCTDSLKTNMQLFPDMAYVVHNIVHEKTIIDSCNATTQLQDNSQKQIVGKDFAENLSFSKLQDEVTLRHGCRSQSATAPMPPK</sequence>
<protein>
    <submittedName>
        <fullName evidence="1 2">Uncharacterized protein</fullName>
    </submittedName>
</protein>
<reference evidence="2" key="3">
    <citation type="submission" date="2020-12" db="UniProtKB">
        <authorList>
            <consortium name="EnsemblPlants"/>
        </authorList>
    </citation>
    <scope>IDENTIFICATION</scope>
</reference>
<keyword evidence="3" id="KW-1185">Reference proteome</keyword>
<proteinExistence type="predicted"/>
<gene>
    <name evidence="1" type="ORF">PHYPA_012552</name>
</gene>
<name>A0A2K1K2S6_PHYPA</name>
<accession>A0A2K1K2S6</accession>
<dbReference type="EMBL" id="ABEU02000009">
    <property type="protein sequence ID" value="PNR48079.1"/>
    <property type="molecule type" value="Genomic_DNA"/>
</dbReference>
<evidence type="ECO:0000313" key="3">
    <source>
        <dbReference type="Proteomes" id="UP000006727"/>
    </source>
</evidence>
<dbReference type="Gramene" id="Pp3c9_10910V3.1">
    <property type="protein sequence ID" value="PAC:32911853.CDS.1"/>
    <property type="gene ID" value="Pp3c9_10910"/>
</dbReference>